<evidence type="ECO:0000259" key="3">
    <source>
        <dbReference type="Pfam" id="PF13007"/>
    </source>
</evidence>
<dbReference type="AlphaFoldDB" id="A0A0P0L614"/>
<evidence type="ECO:0000313" key="5">
    <source>
        <dbReference type="Proteomes" id="UP000061587"/>
    </source>
</evidence>
<keyword evidence="1" id="KW-0175">Coiled coil</keyword>
<dbReference type="PATRIC" id="fig|821.40.peg.1055"/>
<gene>
    <name evidence="4" type="ORF">BvMPK_0893</name>
</gene>
<proteinExistence type="predicted"/>
<evidence type="ECO:0000313" key="4">
    <source>
        <dbReference type="EMBL" id="ALK83511.1"/>
    </source>
</evidence>
<sequence length="558" mass="64311">MKEPVITLTLEEYEELRKEHECLEKEHAELQRKYEASLQEYSRQVEEISACTAVIADLRWKLADLTRRLWGKSSEKRHLPEDAGQLSICFESPSDVNDPVAEEQKTAGKSVTSENGYNRFRKSFTKKITPHARKPIDPSLPREEIIIPMPEGLSLEGATKLGEEVSEQYAVSPARFYVKRIIRPKYRLADGRIITAPMPVMAHPHSNASESVLAHIATAKYYDHLPLHRQLDIFEREGIHLSPSTVSNWMMAAAQRLEPIYNELRELVKDSYYVMADETPHPVLESDRPGALHRGYMWNFYLPRFHTPFFEYHKGRGSSGIDTLLAGQVRVVQSDGFAVYDKFDTLPGKLHLCCWAHVRRNFVEAEGNDPPRARHALGKIGGLYAVEEKIRMEHLEGEAVVKLRREKSYPIIKELEKWCKEEYGHTVDKSPIAKAMFYMYTRFEQLSGYVNDAQFCIDNNPVERSIRPLTLNRKNTLFSGSHEAAHAAAIFFSLMGCCRENKVNPKLWMQDVLIRVQEKEREEKTITPIYCHLIGKDKQESYNKVKSQTCFVWLLTLL</sequence>
<dbReference type="EMBL" id="CP013020">
    <property type="protein sequence ID" value="ALK83511.1"/>
    <property type="molecule type" value="Genomic_DNA"/>
</dbReference>
<evidence type="ECO:0000256" key="1">
    <source>
        <dbReference type="SAM" id="Coils"/>
    </source>
</evidence>
<dbReference type="NCBIfam" id="NF033517">
    <property type="entry name" value="transpos_IS66"/>
    <property type="match status" value="1"/>
</dbReference>
<dbReference type="PANTHER" id="PTHR33678">
    <property type="entry name" value="BLL1576 PROTEIN"/>
    <property type="match status" value="1"/>
</dbReference>
<accession>A0A0P0L614</accession>
<evidence type="ECO:0000259" key="2">
    <source>
        <dbReference type="Pfam" id="PF03050"/>
    </source>
</evidence>
<dbReference type="InterPro" id="IPR052344">
    <property type="entry name" value="Transposase-related"/>
</dbReference>
<name>A0A0P0L614_PHOVU</name>
<dbReference type="Pfam" id="PF03050">
    <property type="entry name" value="DDE_Tnp_IS66"/>
    <property type="match status" value="1"/>
</dbReference>
<dbReference type="PANTHER" id="PTHR33678:SF1">
    <property type="entry name" value="BLL1576 PROTEIN"/>
    <property type="match status" value="1"/>
</dbReference>
<reference evidence="4 5" key="2">
    <citation type="journal article" date="2016" name="Genome Biol. Evol.">
        <title>Extensive mobilome-driven genome diversification in mouse gut-associated Bacteroides vulgatus mpk.</title>
        <authorList>
            <person name="Lange A."/>
            <person name="Beier S."/>
            <person name="Steimle A."/>
            <person name="Autenrieth I.B."/>
            <person name="Huson D.H."/>
            <person name="Frick J.S."/>
        </authorList>
    </citation>
    <scope>NUCLEOTIDE SEQUENCE [LARGE SCALE GENOMIC DNA]</scope>
    <source>
        <strain evidence="5">mpk</strain>
    </source>
</reference>
<feature type="domain" description="Transposase IS66 central" evidence="2">
    <location>
        <begin position="206"/>
        <end position="486"/>
    </location>
</feature>
<organism evidence="4 5">
    <name type="scientific">Phocaeicola vulgatus</name>
    <name type="common">Bacteroides vulgatus</name>
    <dbReference type="NCBI Taxonomy" id="821"/>
    <lineage>
        <taxon>Bacteria</taxon>
        <taxon>Pseudomonadati</taxon>
        <taxon>Bacteroidota</taxon>
        <taxon>Bacteroidia</taxon>
        <taxon>Bacteroidales</taxon>
        <taxon>Bacteroidaceae</taxon>
        <taxon>Phocaeicola</taxon>
    </lineage>
</organism>
<reference evidence="5" key="1">
    <citation type="submission" date="2015-10" db="EMBL/GenBank/DDBJ databases">
        <title>Extensive mobilome-driven genome diversification in gut-associated Bacteroides vulgatus mpk.</title>
        <authorList>
            <person name="Beier S."/>
            <person name="Lange A."/>
            <person name="Huson D.H."/>
            <person name="Frick J.-S."/>
            <person name="Autenrieth I.B."/>
        </authorList>
    </citation>
    <scope>NUCLEOTIDE SEQUENCE [LARGE SCALE GENOMIC DNA]</scope>
    <source>
        <strain evidence="5">mpk</strain>
    </source>
</reference>
<dbReference type="Pfam" id="PF13007">
    <property type="entry name" value="LZ_Tnp_IS66"/>
    <property type="match status" value="1"/>
</dbReference>
<protein>
    <submittedName>
        <fullName evidence="4">Mobile element protein</fullName>
    </submittedName>
</protein>
<dbReference type="InterPro" id="IPR004291">
    <property type="entry name" value="Transposase_IS66_central"/>
</dbReference>
<dbReference type="Proteomes" id="UP000061587">
    <property type="component" value="Chromosome"/>
</dbReference>
<feature type="coiled-coil region" evidence="1">
    <location>
        <begin position="6"/>
        <end position="47"/>
    </location>
</feature>
<feature type="domain" description="Transposase TnpC homeodomain" evidence="3">
    <location>
        <begin position="58"/>
        <end position="145"/>
    </location>
</feature>
<dbReference type="InterPro" id="IPR024463">
    <property type="entry name" value="Transposase_TnpC_homeodom"/>
</dbReference>